<dbReference type="InterPro" id="IPR015500">
    <property type="entry name" value="Peptidase_S8_subtilisin-rel"/>
</dbReference>
<dbReference type="SUPFAM" id="SSF49785">
    <property type="entry name" value="Galactose-binding domain-like"/>
    <property type="match status" value="1"/>
</dbReference>
<protein>
    <submittedName>
        <fullName evidence="10">Alkaline elastase YaB</fullName>
        <ecNumber evidence="10">3.4.21.-</ecNumber>
    </submittedName>
</protein>
<gene>
    <name evidence="10" type="primary">ale</name>
    <name evidence="10" type="ORF">IMCC3317_29260</name>
</gene>
<dbReference type="InterPro" id="IPR051048">
    <property type="entry name" value="Peptidase_S8/S53_subtilisin"/>
</dbReference>
<dbReference type="InterPro" id="IPR008979">
    <property type="entry name" value="Galactose-bd-like_sf"/>
</dbReference>
<dbReference type="GO" id="GO:0004252">
    <property type="term" value="F:serine-type endopeptidase activity"/>
    <property type="evidence" value="ECO:0007669"/>
    <property type="project" value="UniProtKB-UniRule"/>
</dbReference>
<dbReference type="Gene3D" id="2.60.120.380">
    <property type="match status" value="1"/>
</dbReference>
<evidence type="ECO:0000313" key="11">
    <source>
        <dbReference type="Proteomes" id="UP000464657"/>
    </source>
</evidence>
<dbReference type="InterPro" id="IPR034058">
    <property type="entry name" value="TagA/B/C/D_pept_dom"/>
</dbReference>
<feature type="active site" description="Charge relay system" evidence="6">
    <location>
        <position position="277"/>
    </location>
</feature>
<keyword evidence="5 6" id="KW-0720">Serine protease</keyword>
<dbReference type="Gene3D" id="2.60.120.260">
    <property type="entry name" value="Galactose-binding domain-like"/>
    <property type="match status" value="1"/>
</dbReference>
<dbReference type="EC" id="3.4.21.-" evidence="10"/>
<evidence type="ECO:0000259" key="9">
    <source>
        <dbReference type="Pfam" id="PF18962"/>
    </source>
</evidence>
<organism evidence="10 11">
    <name type="scientific">Kordia antarctica</name>
    <dbReference type="NCBI Taxonomy" id="1218801"/>
    <lineage>
        <taxon>Bacteria</taxon>
        <taxon>Pseudomonadati</taxon>
        <taxon>Bacteroidota</taxon>
        <taxon>Flavobacteriia</taxon>
        <taxon>Flavobacteriales</taxon>
        <taxon>Flavobacteriaceae</taxon>
        <taxon>Kordia</taxon>
    </lineage>
</organism>
<dbReference type="InterPro" id="IPR000209">
    <property type="entry name" value="Peptidase_S8/S53_dom"/>
</dbReference>
<dbReference type="KEGG" id="kan:IMCC3317_29260"/>
<feature type="region of interest" description="Disordered" evidence="7">
    <location>
        <begin position="405"/>
        <end position="442"/>
    </location>
</feature>
<dbReference type="PRINTS" id="PR00723">
    <property type="entry name" value="SUBTILISIN"/>
</dbReference>
<accession>A0A7L4ZMW9</accession>
<sequence>MKKITQVKSLLGSLIPLLIVAIFLNCTVTKAQNTVYFQDEVITMPTNIASFNWNSMPESAKFNGGYFGWARFSQTPTQAIQDQFAERNLKLIEYFPDKTYLFYFPASTQVSYLQQSGVISIIPIENNFKKSSQIKLNNIDSYAIEGNKVIIMLEHYDFISTDYVISELLRNSSVTIKQEYKGSSTLQIAVPYGQMDAVVSQPFVKWVELLPPPAVKEDTRGRSLHRAANLDTQVPTGRNYTGAGIGVMVRDDGVVGPHIDFQGRIDNSASSTVGQTHGDGVAGIMTGAGNLDPTKRGMAAGANVFVTQYGGTFLDAATTTLINDGSVQITNSSYGDGCNGGYTSNSRTVDTQTITTPTLLHVFSAGNSGTSDCGYGAGAGWGNITGGHKQGKNVIATANTFFNGSRATSSSRGPAADGRIKPDITAHGQNQESTAENNTYQTFGGTSGAAPGIAGVSAQLYEAYAGLNGGTLPESALIKATLLNTANDYGNVGPDFSFGWGMVNGLRAAMLIEEGRHLNSTVAQGANNNHSITVPANTTQVRFMVYWSDAAAAPGASPALVNDLDLVVTDPGSTTYQPWILDTTPSAAFLNSPATTGADHLNNMEQVLINNPASGTYNINIAGFNVPMGPQKYYVVYEIITDGITLTYPQGGQKFIAGTQEIIHWDAINAVNSHVLEYSTDNGAIWNNMATLPPATTNYTWNVPSGLTSGECLIRITNGTLTDQSANNFSIASRVTGVNITSVCPTEATVSWNAVTGATSYDVYLLGNKFMEVVGNSTTTSLAIPISDPFAPIWVAVTAKGGNGWETLRTNAINYLGSGLFNCPLAKDLSVATINNSATDFETICNTNPIIVSVDLQNDGTDPQSNFAVSYQIGTDPIVQEMYTATLASGATDTFNFTTAVTLTANGDRILRVWTSLAGDEFTNNDEKTLNFYSQVNGTAIDFTEDFENGALPDGWSLDNPDSARTWQARANVLGVDGNSTSTTFVDGANYTTRGQEDTFTTEYFDLNFNGTAELTFDLAKAQWSASYNDALRIEISIDCGTTYTQVYFKDALDLATVPYTNSAWAPNAAANWRTEIIDLTPFVGENILARFININDYSNSTFIDNIVLTKTLSVGENALEKAISMYPNPAKSNVAVIINTTIGNTYEIELLNSLGQLISKIEETRFSARAQQNLDVSKYGAGLYFVKIKVGDQVVTKKLLVN</sequence>
<keyword evidence="2 6" id="KW-0645">Protease</keyword>
<dbReference type="CDD" id="cd04842">
    <property type="entry name" value="Peptidases_S8_Kp43_protease"/>
    <property type="match status" value="1"/>
</dbReference>
<dbReference type="Gene3D" id="3.40.50.200">
    <property type="entry name" value="Peptidase S8/S53 domain"/>
    <property type="match status" value="1"/>
</dbReference>
<keyword evidence="4 6" id="KW-0378">Hydrolase</keyword>
<dbReference type="AlphaFoldDB" id="A0A7L4ZMW9"/>
<comment type="similarity">
    <text evidence="1 6">Belongs to the peptidase S8 family.</text>
</comment>
<feature type="active site" description="Charge relay system" evidence="6">
    <location>
        <position position="251"/>
    </location>
</feature>
<proteinExistence type="inferred from homology"/>
<evidence type="ECO:0000256" key="3">
    <source>
        <dbReference type="ARBA" id="ARBA00022729"/>
    </source>
</evidence>
<evidence type="ECO:0000256" key="4">
    <source>
        <dbReference type="ARBA" id="ARBA00022801"/>
    </source>
</evidence>
<dbReference type="PANTHER" id="PTHR43399:SF4">
    <property type="entry name" value="CELL WALL-ASSOCIATED PROTEASE"/>
    <property type="match status" value="1"/>
</dbReference>
<dbReference type="PANTHER" id="PTHR43399">
    <property type="entry name" value="SUBTILISIN-RELATED"/>
    <property type="match status" value="1"/>
</dbReference>
<dbReference type="InterPro" id="IPR026444">
    <property type="entry name" value="Secre_tail"/>
</dbReference>
<dbReference type="PROSITE" id="PS00138">
    <property type="entry name" value="SUBTILASE_SER"/>
    <property type="match status" value="1"/>
</dbReference>
<feature type="domain" description="Peptidase S8/S53" evidence="8">
    <location>
        <begin position="242"/>
        <end position="501"/>
    </location>
</feature>
<dbReference type="Proteomes" id="UP000464657">
    <property type="component" value="Chromosome"/>
</dbReference>
<feature type="active site" description="Charge relay system" evidence="6">
    <location>
        <position position="447"/>
    </location>
</feature>
<evidence type="ECO:0000256" key="7">
    <source>
        <dbReference type="SAM" id="MobiDB-lite"/>
    </source>
</evidence>
<evidence type="ECO:0000256" key="5">
    <source>
        <dbReference type="ARBA" id="ARBA00022825"/>
    </source>
</evidence>
<keyword evidence="3" id="KW-0732">Signal</keyword>
<dbReference type="RefSeq" id="WP_160130164.1">
    <property type="nucleotide sequence ID" value="NZ_CP019288.1"/>
</dbReference>
<dbReference type="InterPro" id="IPR023828">
    <property type="entry name" value="Peptidase_S8_Ser-AS"/>
</dbReference>
<dbReference type="GO" id="GO:0006508">
    <property type="term" value="P:proteolysis"/>
    <property type="evidence" value="ECO:0007669"/>
    <property type="project" value="UniProtKB-KW"/>
</dbReference>
<reference evidence="10 11" key="1">
    <citation type="journal article" date="2013" name="Int. J. Syst. Evol. Microbiol.">
        <title>Kordia antarctica sp. nov., isolated from Antarctic seawater.</title>
        <authorList>
            <person name="Baek K."/>
            <person name="Choi A."/>
            <person name="Kang I."/>
            <person name="Lee K."/>
            <person name="Cho J.C."/>
        </authorList>
    </citation>
    <scope>NUCLEOTIDE SEQUENCE [LARGE SCALE GENOMIC DNA]</scope>
    <source>
        <strain evidence="10 11">IMCC3317</strain>
    </source>
</reference>
<feature type="domain" description="Secretion system C-terminal sorting" evidence="9">
    <location>
        <begin position="1126"/>
        <end position="1202"/>
    </location>
</feature>
<keyword evidence="11" id="KW-1185">Reference proteome</keyword>
<feature type="compositionally biased region" description="Polar residues" evidence="7">
    <location>
        <begin position="427"/>
        <end position="442"/>
    </location>
</feature>
<evidence type="ECO:0000313" key="10">
    <source>
        <dbReference type="EMBL" id="QHI37546.1"/>
    </source>
</evidence>
<evidence type="ECO:0000256" key="1">
    <source>
        <dbReference type="ARBA" id="ARBA00011073"/>
    </source>
</evidence>
<dbReference type="Pfam" id="PF00082">
    <property type="entry name" value="Peptidase_S8"/>
    <property type="match status" value="1"/>
</dbReference>
<evidence type="ECO:0000259" key="8">
    <source>
        <dbReference type="Pfam" id="PF00082"/>
    </source>
</evidence>
<dbReference type="SUPFAM" id="SSF52743">
    <property type="entry name" value="Subtilisin-like"/>
    <property type="match status" value="1"/>
</dbReference>
<evidence type="ECO:0000256" key="2">
    <source>
        <dbReference type="ARBA" id="ARBA00022670"/>
    </source>
</evidence>
<dbReference type="OrthoDB" id="9792152at2"/>
<dbReference type="InterPro" id="IPR036852">
    <property type="entry name" value="Peptidase_S8/S53_dom_sf"/>
</dbReference>
<evidence type="ECO:0000256" key="6">
    <source>
        <dbReference type="PROSITE-ProRule" id="PRU01240"/>
    </source>
</evidence>
<dbReference type="NCBIfam" id="TIGR04183">
    <property type="entry name" value="Por_Secre_tail"/>
    <property type="match status" value="1"/>
</dbReference>
<name>A0A7L4ZMW9_9FLAO</name>
<dbReference type="PROSITE" id="PS51892">
    <property type="entry name" value="SUBTILASE"/>
    <property type="match status" value="1"/>
</dbReference>
<dbReference type="EMBL" id="CP019288">
    <property type="protein sequence ID" value="QHI37546.1"/>
    <property type="molecule type" value="Genomic_DNA"/>
</dbReference>
<dbReference type="Pfam" id="PF18962">
    <property type="entry name" value="Por_Secre_tail"/>
    <property type="match status" value="1"/>
</dbReference>